<protein>
    <submittedName>
        <fullName evidence="2">Uncharacterized protein</fullName>
    </submittedName>
</protein>
<evidence type="ECO:0000256" key="1">
    <source>
        <dbReference type="SAM" id="MobiDB-lite"/>
    </source>
</evidence>
<accession>A0AAN9SL92</accession>
<organism evidence="2 3">
    <name type="scientific">Psophocarpus tetragonolobus</name>
    <name type="common">Winged bean</name>
    <name type="synonym">Dolichos tetragonolobus</name>
    <dbReference type="NCBI Taxonomy" id="3891"/>
    <lineage>
        <taxon>Eukaryota</taxon>
        <taxon>Viridiplantae</taxon>
        <taxon>Streptophyta</taxon>
        <taxon>Embryophyta</taxon>
        <taxon>Tracheophyta</taxon>
        <taxon>Spermatophyta</taxon>
        <taxon>Magnoliopsida</taxon>
        <taxon>eudicotyledons</taxon>
        <taxon>Gunneridae</taxon>
        <taxon>Pentapetalae</taxon>
        <taxon>rosids</taxon>
        <taxon>fabids</taxon>
        <taxon>Fabales</taxon>
        <taxon>Fabaceae</taxon>
        <taxon>Papilionoideae</taxon>
        <taxon>50 kb inversion clade</taxon>
        <taxon>NPAAA clade</taxon>
        <taxon>indigoferoid/millettioid clade</taxon>
        <taxon>Phaseoleae</taxon>
        <taxon>Psophocarpus</taxon>
    </lineage>
</organism>
<feature type="region of interest" description="Disordered" evidence="1">
    <location>
        <begin position="13"/>
        <end position="101"/>
    </location>
</feature>
<keyword evidence="3" id="KW-1185">Reference proteome</keyword>
<feature type="compositionally biased region" description="Basic residues" evidence="1">
    <location>
        <begin position="78"/>
        <end position="87"/>
    </location>
</feature>
<dbReference type="PANTHER" id="PTHR37728:SF1">
    <property type="entry name" value="OS06G0132300 PROTEIN"/>
    <property type="match status" value="1"/>
</dbReference>
<evidence type="ECO:0000313" key="3">
    <source>
        <dbReference type="Proteomes" id="UP001386955"/>
    </source>
</evidence>
<proteinExistence type="predicted"/>
<dbReference type="EMBL" id="JAYMYS010000004">
    <property type="protein sequence ID" value="KAK7397465.1"/>
    <property type="molecule type" value="Genomic_DNA"/>
</dbReference>
<comment type="caution">
    <text evidence="2">The sequence shown here is derived from an EMBL/GenBank/DDBJ whole genome shotgun (WGS) entry which is preliminary data.</text>
</comment>
<dbReference type="PANTHER" id="PTHR37728">
    <property type="entry name" value="BNAA04G26730D PROTEIN"/>
    <property type="match status" value="1"/>
</dbReference>
<reference evidence="2 3" key="1">
    <citation type="submission" date="2024-01" db="EMBL/GenBank/DDBJ databases">
        <title>The genomes of 5 underutilized Papilionoideae crops provide insights into root nodulation and disease resistanc.</title>
        <authorList>
            <person name="Jiang F."/>
        </authorList>
    </citation>
    <scope>NUCLEOTIDE SEQUENCE [LARGE SCALE GENOMIC DNA]</scope>
    <source>
        <strain evidence="2">DUOXIRENSHENG_FW03</strain>
        <tissue evidence="2">Leaves</tissue>
    </source>
</reference>
<dbReference type="Proteomes" id="UP001386955">
    <property type="component" value="Unassembled WGS sequence"/>
</dbReference>
<name>A0AAN9SL92_PSOTE</name>
<gene>
    <name evidence="2" type="ORF">VNO78_18637</name>
</gene>
<sequence length="134" mass="15186">MWSWKVVNVRAEHRTPPVPSVSWRRRQGGSGNANPQGGKLGHTTLESNSIPIPIPIPKPKEEGEISGSDVLWALQRASGRKKKRKEHRRESSSVPTPRDVDYSNVHVCPLRINSNWSAKFLDFDKRLRELSDTI</sequence>
<dbReference type="AlphaFoldDB" id="A0AAN9SL92"/>
<evidence type="ECO:0000313" key="2">
    <source>
        <dbReference type="EMBL" id="KAK7397465.1"/>
    </source>
</evidence>